<evidence type="ECO:0008006" key="4">
    <source>
        <dbReference type="Google" id="ProtNLM"/>
    </source>
</evidence>
<accession>A0A2P5E522</accession>
<evidence type="ECO:0000313" key="3">
    <source>
        <dbReference type="Proteomes" id="UP000237105"/>
    </source>
</evidence>
<feature type="transmembrane region" description="Helical" evidence="1">
    <location>
        <begin position="80"/>
        <end position="100"/>
    </location>
</feature>
<gene>
    <name evidence="2" type="ORF">PanWU01x14_001460</name>
</gene>
<dbReference type="AlphaFoldDB" id="A0A2P5E522"/>
<evidence type="ECO:0000256" key="1">
    <source>
        <dbReference type="SAM" id="Phobius"/>
    </source>
</evidence>
<dbReference type="EMBL" id="JXTB01000001">
    <property type="protein sequence ID" value="PON80590.1"/>
    <property type="molecule type" value="Genomic_DNA"/>
</dbReference>
<organism evidence="2 3">
    <name type="scientific">Parasponia andersonii</name>
    <name type="common">Sponia andersonii</name>
    <dbReference type="NCBI Taxonomy" id="3476"/>
    <lineage>
        <taxon>Eukaryota</taxon>
        <taxon>Viridiplantae</taxon>
        <taxon>Streptophyta</taxon>
        <taxon>Embryophyta</taxon>
        <taxon>Tracheophyta</taxon>
        <taxon>Spermatophyta</taxon>
        <taxon>Magnoliopsida</taxon>
        <taxon>eudicotyledons</taxon>
        <taxon>Gunneridae</taxon>
        <taxon>Pentapetalae</taxon>
        <taxon>rosids</taxon>
        <taxon>fabids</taxon>
        <taxon>Rosales</taxon>
        <taxon>Cannabaceae</taxon>
        <taxon>Parasponia</taxon>
    </lineage>
</organism>
<proteinExistence type="predicted"/>
<keyword evidence="1" id="KW-0812">Transmembrane</keyword>
<comment type="caution">
    <text evidence="2">The sequence shown here is derived from an EMBL/GenBank/DDBJ whole genome shotgun (WGS) entry which is preliminary data.</text>
</comment>
<name>A0A2P5E522_PARAD</name>
<protein>
    <recommendedName>
        <fullName evidence="4">Transmembrane protein</fullName>
    </recommendedName>
</protein>
<feature type="non-terminal residue" evidence="2">
    <location>
        <position position="1"/>
    </location>
</feature>
<keyword evidence="3" id="KW-1185">Reference proteome</keyword>
<reference evidence="3" key="1">
    <citation type="submission" date="2016-06" db="EMBL/GenBank/DDBJ databases">
        <title>Parallel loss of symbiosis genes in relatives of nitrogen-fixing non-legume Parasponia.</title>
        <authorList>
            <person name="Van Velzen R."/>
            <person name="Holmer R."/>
            <person name="Bu F."/>
            <person name="Rutten L."/>
            <person name="Van Zeijl A."/>
            <person name="Liu W."/>
            <person name="Santuari L."/>
            <person name="Cao Q."/>
            <person name="Sharma T."/>
            <person name="Shen D."/>
            <person name="Roswanjaya Y."/>
            <person name="Wardhani T."/>
            <person name="Kalhor M.S."/>
            <person name="Jansen J."/>
            <person name="Van den Hoogen J."/>
            <person name="Gungor B."/>
            <person name="Hartog M."/>
            <person name="Hontelez J."/>
            <person name="Verver J."/>
            <person name="Yang W.-C."/>
            <person name="Schijlen E."/>
            <person name="Repin R."/>
            <person name="Schilthuizen M."/>
            <person name="Schranz E."/>
            <person name="Heidstra R."/>
            <person name="Miyata K."/>
            <person name="Fedorova E."/>
            <person name="Kohlen W."/>
            <person name="Bisseling T."/>
            <person name="Smit S."/>
            <person name="Geurts R."/>
        </authorList>
    </citation>
    <scope>NUCLEOTIDE SEQUENCE [LARGE SCALE GENOMIC DNA]</scope>
    <source>
        <strain evidence="3">cv. WU1-14</strain>
    </source>
</reference>
<dbReference type="Proteomes" id="UP000237105">
    <property type="component" value="Unassembled WGS sequence"/>
</dbReference>
<evidence type="ECO:0000313" key="2">
    <source>
        <dbReference type="EMBL" id="PON80590.1"/>
    </source>
</evidence>
<keyword evidence="1" id="KW-1133">Transmembrane helix</keyword>
<keyword evidence="1" id="KW-0472">Membrane</keyword>
<sequence>SFVFDLLSNQISHSFVFCSFELMRKEEECFYYNNRFQEIRKKHFSQNGKNHKQLDKDETLQCNKRILQRLIIPQLRRPDVVLILLLLTSIALTLTLTLTIPTQ</sequence>